<dbReference type="InterPro" id="IPR021596">
    <property type="entry name" value="DUF3219"/>
</dbReference>
<organism evidence="1 2">
    <name type="scientific">Planococcus donghaensis</name>
    <dbReference type="NCBI Taxonomy" id="414778"/>
    <lineage>
        <taxon>Bacteria</taxon>
        <taxon>Bacillati</taxon>
        <taxon>Bacillota</taxon>
        <taxon>Bacilli</taxon>
        <taxon>Bacillales</taxon>
        <taxon>Caryophanaceae</taxon>
        <taxon>Planococcus</taxon>
    </lineage>
</organism>
<protein>
    <recommendedName>
        <fullName evidence="3">DUF3219 domain-containing protein</fullName>
    </recommendedName>
</protein>
<dbReference type="AlphaFoldDB" id="A0A1C7EM89"/>
<dbReference type="Proteomes" id="UP000092495">
    <property type="component" value="Chromosome"/>
</dbReference>
<keyword evidence="2" id="KW-1185">Reference proteome</keyword>
<dbReference type="STRING" id="414778.BCM40_14450"/>
<proteinExistence type="predicted"/>
<name>A0A1C7EM89_9BACL</name>
<evidence type="ECO:0008006" key="3">
    <source>
        <dbReference type="Google" id="ProtNLM"/>
    </source>
</evidence>
<dbReference type="Gene3D" id="2.40.30.80">
    <property type="entry name" value="YkvR-like"/>
    <property type="match status" value="1"/>
</dbReference>
<dbReference type="EMBL" id="CP016543">
    <property type="protein sequence ID" value="ANU24477.1"/>
    <property type="molecule type" value="Genomic_DNA"/>
</dbReference>
<dbReference type="RefSeq" id="WP_065527421.1">
    <property type="nucleotide sequence ID" value="NZ_CP016543.2"/>
</dbReference>
<evidence type="ECO:0000313" key="1">
    <source>
        <dbReference type="EMBL" id="ANU24477.1"/>
    </source>
</evidence>
<reference evidence="1" key="1">
    <citation type="submission" date="2016-10" db="EMBL/GenBank/DDBJ databases">
        <authorList>
            <person name="See-Too W.S."/>
        </authorList>
    </citation>
    <scope>NUCLEOTIDE SEQUENCE</scope>
    <source>
        <strain evidence="1">DSM 22276</strain>
    </source>
</reference>
<evidence type="ECO:0000313" key="2">
    <source>
        <dbReference type="Proteomes" id="UP000092495"/>
    </source>
</evidence>
<dbReference type="OrthoDB" id="2920197at2"/>
<accession>A0A1C7EM89</accession>
<dbReference type="SUPFAM" id="SSF159173">
    <property type="entry name" value="YkvR-like"/>
    <property type="match status" value="1"/>
</dbReference>
<gene>
    <name evidence="1" type="ORF">BCM40_14450</name>
</gene>
<dbReference type="InterPro" id="IPR023105">
    <property type="entry name" value="YkvR-like_sf"/>
</dbReference>
<dbReference type="Pfam" id="PF11514">
    <property type="entry name" value="DUF3219"/>
    <property type="match status" value="1"/>
</dbReference>
<dbReference type="KEGG" id="pdg:BCM40_14450"/>
<sequence>MTNTIIWIDDTKVYASNFKEETHEEANSHQHNRKITFDFNVTSEEYHHIATLLYKMNFRIRIPALDAEFNASITDYSTSITDLYKPDQVADYHLELTEIN</sequence>